<dbReference type="Gene3D" id="3.30.160.20">
    <property type="match status" value="1"/>
</dbReference>
<keyword evidence="12" id="KW-1185">Reference proteome</keyword>
<dbReference type="Gene3D" id="1.10.1520.10">
    <property type="entry name" value="Ribonuclease III domain"/>
    <property type="match status" value="1"/>
</dbReference>
<accession>D5BR77</accession>
<dbReference type="NCBIfam" id="TIGR02191">
    <property type="entry name" value="RNaseIII"/>
    <property type="match status" value="1"/>
</dbReference>
<evidence type="ECO:0000256" key="3">
    <source>
        <dbReference type="ARBA" id="ARBA00022664"/>
    </source>
</evidence>
<feature type="domain" description="DRBM" evidence="9">
    <location>
        <begin position="152"/>
        <end position="221"/>
    </location>
</feature>
<dbReference type="CDD" id="cd00593">
    <property type="entry name" value="RIBOc"/>
    <property type="match status" value="1"/>
</dbReference>
<dbReference type="CDD" id="cd10845">
    <property type="entry name" value="DSRM_RNAse_III_family"/>
    <property type="match status" value="1"/>
</dbReference>
<keyword evidence="8" id="KW-0699">rRNA-binding</keyword>
<evidence type="ECO:0000256" key="7">
    <source>
        <dbReference type="ARBA" id="ARBA00022884"/>
    </source>
</evidence>
<dbReference type="InterPro" id="IPR000999">
    <property type="entry name" value="RNase_III_dom"/>
</dbReference>
<dbReference type="PROSITE" id="PS00517">
    <property type="entry name" value="RNASE_3_1"/>
    <property type="match status" value="1"/>
</dbReference>
<dbReference type="PANTHER" id="PTHR11207">
    <property type="entry name" value="RIBONUCLEASE III"/>
    <property type="match status" value="1"/>
</dbReference>
<dbReference type="HAMAP" id="MF_00104">
    <property type="entry name" value="RNase_III"/>
    <property type="match status" value="1"/>
</dbReference>
<dbReference type="GO" id="GO:0006397">
    <property type="term" value="P:mRNA processing"/>
    <property type="evidence" value="ECO:0007669"/>
    <property type="project" value="UniProtKB-UniRule"/>
</dbReference>
<dbReference type="PROSITE" id="PS50137">
    <property type="entry name" value="DS_RBD"/>
    <property type="match status" value="1"/>
</dbReference>
<proteinExistence type="inferred from homology"/>
<dbReference type="GO" id="GO:0004525">
    <property type="term" value="F:ribonuclease III activity"/>
    <property type="evidence" value="ECO:0007669"/>
    <property type="project" value="UniProtKB-UniRule"/>
</dbReference>
<sequence>MKSVDLKPLAERLAHKFNDQSVLVRALTHASFAGPTKSNERLEFLGDRVLGLVLADFFYGQCPDEDEGKLSLRLHADARQSKLVEVGRELELARFISVQNGMALAENESVIADAVESLIAAHYLDGGFEVARRFILAYWALDTAAPAGTDKDAKSRLQELVMKQGLALPHYRLISKSGPDHAPEMIYEVSVEGYDSIVASASNRKLAEQQAAALMVAQITKKDLTKKEIT</sequence>
<dbReference type="GO" id="GO:0010468">
    <property type="term" value="P:regulation of gene expression"/>
    <property type="evidence" value="ECO:0007669"/>
    <property type="project" value="TreeGrafter"/>
</dbReference>
<feature type="active site" evidence="8">
    <location>
        <position position="116"/>
    </location>
</feature>
<dbReference type="OrthoDB" id="9805026at2"/>
<dbReference type="STRING" id="488538.SAR116_0531"/>
<keyword evidence="3 8" id="KW-0507">mRNA processing</keyword>
<dbReference type="SMART" id="SM00535">
    <property type="entry name" value="RIBOc"/>
    <property type="match status" value="1"/>
</dbReference>
<evidence type="ECO:0000256" key="8">
    <source>
        <dbReference type="HAMAP-Rule" id="MF_00104"/>
    </source>
</evidence>
<keyword evidence="6 8" id="KW-0378">Hydrolase</keyword>
<dbReference type="EC" id="3.1.26.3" evidence="8"/>
<evidence type="ECO:0000313" key="11">
    <source>
        <dbReference type="EMBL" id="ADE38774.1"/>
    </source>
</evidence>
<evidence type="ECO:0000256" key="4">
    <source>
        <dbReference type="ARBA" id="ARBA00022722"/>
    </source>
</evidence>
<feature type="binding site" evidence="8">
    <location>
        <position position="43"/>
    </location>
    <ligand>
        <name>Mg(2+)</name>
        <dbReference type="ChEBI" id="CHEBI:18420"/>
    </ligand>
</feature>
<evidence type="ECO:0000259" key="10">
    <source>
        <dbReference type="PROSITE" id="PS50142"/>
    </source>
</evidence>
<keyword evidence="8" id="KW-0963">Cytoplasm</keyword>
<keyword evidence="8" id="KW-0479">Metal-binding</keyword>
<reference evidence="11 12" key="1">
    <citation type="journal article" date="2010" name="J. Bacteriol.">
        <title>Complete genome sequence of "Candidatus Puniceispirillum marinum" IMCC1322, a representative of the SAR116 clade in the Alphaproteobacteria.</title>
        <authorList>
            <person name="Oh H.M."/>
            <person name="Kwon K.K."/>
            <person name="Kang I."/>
            <person name="Kang S.G."/>
            <person name="Lee J.H."/>
            <person name="Kim S.J."/>
            <person name="Cho J.C."/>
        </authorList>
    </citation>
    <scope>NUCLEOTIDE SEQUENCE [LARGE SCALE GENOMIC DNA]</scope>
    <source>
        <strain evidence="11 12">IMCC1322</strain>
    </source>
</reference>
<dbReference type="InterPro" id="IPR011907">
    <property type="entry name" value="RNase_III"/>
</dbReference>
<dbReference type="Pfam" id="PF00035">
    <property type="entry name" value="dsrm"/>
    <property type="match status" value="1"/>
</dbReference>
<evidence type="ECO:0000256" key="6">
    <source>
        <dbReference type="ARBA" id="ARBA00022801"/>
    </source>
</evidence>
<protein>
    <recommendedName>
        <fullName evidence="8">Ribonuclease 3</fullName>
        <ecNumber evidence="8">3.1.26.3</ecNumber>
    </recommendedName>
    <alternativeName>
        <fullName evidence="8">Ribonuclease III</fullName>
        <shortName evidence="8">RNase III</shortName>
    </alternativeName>
</protein>
<keyword evidence="8" id="KW-0698">rRNA processing</keyword>
<evidence type="ECO:0000256" key="2">
    <source>
        <dbReference type="ARBA" id="ARBA00010183"/>
    </source>
</evidence>
<comment type="cofactor">
    <cofactor evidence="8">
        <name>Mg(2+)</name>
        <dbReference type="ChEBI" id="CHEBI:18420"/>
    </cofactor>
</comment>
<dbReference type="SMART" id="SM00358">
    <property type="entry name" value="DSRM"/>
    <property type="match status" value="1"/>
</dbReference>
<dbReference type="HOGENOM" id="CLU_000907_1_1_5"/>
<dbReference type="SUPFAM" id="SSF69065">
    <property type="entry name" value="RNase III domain-like"/>
    <property type="match status" value="1"/>
</dbReference>
<keyword evidence="7 8" id="KW-0694">RNA-binding</keyword>
<dbReference type="GO" id="GO:0003725">
    <property type="term" value="F:double-stranded RNA binding"/>
    <property type="evidence" value="ECO:0007669"/>
    <property type="project" value="TreeGrafter"/>
</dbReference>
<dbReference type="GO" id="GO:0046872">
    <property type="term" value="F:metal ion binding"/>
    <property type="evidence" value="ECO:0007669"/>
    <property type="project" value="UniProtKB-KW"/>
</dbReference>
<dbReference type="PANTHER" id="PTHR11207:SF0">
    <property type="entry name" value="RIBONUCLEASE 3"/>
    <property type="match status" value="1"/>
</dbReference>
<gene>
    <name evidence="8" type="primary">rnc</name>
    <name evidence="11" type="ordered locus">SAR116_0531</name>
</gene>
<comment type="similarity">
    <text evidence="2">Belongs to the ribonuclease III family.</text>
</comment>
<feature type="domain" description="RNase III" evidence="10">
    <location>
        <begin position="6"/>
        <end position="127"/>
    </location>
</feature>
<comment type="catalytic activity">
    <reaction evidence="1 8">
        <text>Endonucleolytic cleavage to 5'-phosphomonoester.</text>
        <dbReference type="EC" id="3.1.26.3"/>
    </reaction>
</comment>
<dbReference type="SUPFAM" id="SSF54768">
    <property type="entry name" value="dsRNA-binding domain-like"/>
    <property type="match status" value="1"/>
</dbReference>
<dbReference type="GO" id="GO:0019843">
    <property type="term" value="F:rRNA binding"/>
    <property type="evidence" value="ECO:0007669"/>
    <property type="project" value="UniProtKB-KW"/>
</dbReference>
<dbReference type="AlphaFoldDB" id="D5BR77"/>
<feature type="binding site" evidence="8">
    <location>
        <position position="116"/>
    </location>
    <ligand>
        <name>Mg(2+)</name>
        <dbReference type="ChEBI" id="CHEBI:18420"/>
    </ligand>
</feature>
<dbReference type="eggNOG" id="COG0571">
    <property type="taxonomic scope" value="Bacteria"/>
</dbReference>
<evidence type="ECO:0000256" key="5">
    <source>
        <dbReference type="ARBA" id="ARBA00022759"/>
    </source>
</evidence>
<dbReference type="GO" id="GO:0006364">
    <property type="term" value="P:rRNA processing"/>
    <property type="evidence" value="ECO:0007669"/>
    <property type="project" value="UniProtKB-UniRule"/>
</dbReference>
<dbReference type="InterPro" id="IPR014720">
    <property type="entry name" value="dsRBD_dom"/>
</dbReference>
<feature type="active site" evidence="8">
    <location>
        <position position="47"/>
    </location>
</feature>
<dbReference type="GO" id="GO:0005737">
    <property type="term" value="C:cytoplasm"/>
    <property type="evidence" value="ECO:0007669"/>
    <property type="project" value="UniProtKB-SubCell"/>
</dbReference>
<dbReference type="EMBL" id="CP001751">
    <property type="protein sequence ID" value="ADE38774.1"/>
    <property type="molecule type" value="Genomic_DNA"/>
</dbReference>
<dbReference type="PROSITE" id="PS50142">
    <property type="entry name" value="RNASE_3_2"/>
    <property type="match status" value="1"/>
</dbReference>
<evidence type="ECO:0000313" key="12">
    <source>
        <dbReference type="Proteomes" id="UP000007460"/>
    </source>
</evidence>
<name>D5BR77_PUNMI</name>
<keyword evidence="5 8" id="KW-0255">Endonuclease</keyword>
<dbReference type="Pfam" id="PF14622">
    <property type="entry name" value="Ribonucleas_3_3"/>
    <property type="match status" value="1"/>
</dbReference>
<evidence type="ECO:0000256" key="1">
    <source>
        <dbReference type="ARBA" id="ARBA00000109"/>
    </source>
</evidence>
<keyword evidence="8" id="KW-0460">Magnesium</keyword>
<keyword evidence="4 8" id="KW-0540">Nuclease</keyword>
<comment type="function">
    <text evidence="8">Digests double-stranded RNA. Involved in the processing of primary rRNA transcript to yield the immediate precursors to the large and small rRNAs (23S and 16S). Processes some mRNAs, and tRNAs when they are encoded in the rRNA operon. Processes pre-crRNA and tracrRNA of type II CRISPR loci if present in the organism.</text>
</comment>
<keyword evidence="8" id="KW-0819">tRNA processing</keyword>
<dbReference type="KEGG" id="apb:SAR116_0531"/>
<dbReference type="Proteomes" id="UP000007460">
    <property type="component" value="Chromosome"/>
</dbReference>
<comment type="subunit">
    <text evidence="8">Homodimer.</text>
</comment>
<comment type="subcellular location">
    <subcellularLocation>
        <location evidence="8">Cytoplasm</location>
    </subcellularLocation>
</comment>
<feature type="binding site" evidence="8">
    <location>
        <position position="113"/>
    </location>
    <ligand>
        <name>Mg(2+)</name>
        <dbReference type="ChEBI" id="CHEBI:18420"/>
    </ligand>
</feature>
<dbReference type="RefSeq" id="WP_013045403.1">
    <property type="nucleotide sequence ID" value="NC_014010.1"/>
</dbReference>
<dbReference type="GO" id="GO:0008033">
    <property type="term" value="P:tRNA processing"/>
    <property type="evidence" value="ECO:0007669"/>
    <property type="project" value="UniProtKB-KW"/>
</dbReference>
<dbReference type="InterPro" id="IPR036389">
    <property type="entry name" value="RNase_III_sf"/>
</dbReference>
<evidence type="ECO:0000259" key="9">
    <source>
        <dbReference type="PROSITE" id="PS50137"/>
    </source>
</evidence>
<organism evidence="11 12">
    <name type="scientific">Puniceispirillum marinum (strain IMCC1322)</name>
    <dbReference type="NCBI Taxonomy" id="488538"/>
    <lineage>
        <taxon>Bacteria</taxon>
        <taxon>Pseudomonadati</taxon>
        <taxon>Pseudomonadota</taxon>
        <taxon>Alphaproteobacteria</taxon>
        <taxon>Candidatus Puniceispirillales</taxon>
        <taxon>Candidatus Puniceispirillaceae</taxon>
        <taxon>Candidatus Puniceispirillum</taxon>
    </lineage>
</organism>